<reference evidence="2 3" key="1">
    <citation type="submission" date="2018-06" db="EMBL/GenBank/DDBJ databases">
        <authorList>
            <person name="Liu Z.-W."/>
        </authorList>
    </citation>
    <scope>NUCLEOTIDE SEQUENCE [LARGE SCALE GENOMIC DNA]</scope>
    <source>
        <strain evidence="2 3">2b14</strain>
    </source>
</reference>
<evidence type="ECO:0000256" key="1">
    <source>
        <dbReference type="SAM" id="SignalP"/>
    </source>
</evidence>
<keyword evidence="3" id="KW-1185">Reference proteome</keyword>
<evidence type="ECO:0008006" key="4">
    <source>
        <dbReference type="Google" id="ProtNLM"/>
    </source>
</evidence>
<evidence type="ECO:0000313" key="2">
    <source>
        <dbReference type="EMBL" id="RAU83080.1"/>
    </source>
</evidence>
<dbReference type="OrthoDB" id="763581at2"/>
<dbReference type="EMBL" id="QMDV01000002">
    <property type="protein sequence ID" value="RAU83080.1"/>
    <property type="molecule type" value="Genomic_DNA"/>
</dbReference>
<protein>
    <recommendedName>
        <fullName evidence="4">Outer membrane protein beta-barrel domain-containing protein</fullName>
    </recommendedName>
</protein>
<gene>
    <name evidence="2" type="ORF">DP923_07565</name>
</gene>
<dbReference type="AlphaFoldDB" id="A0A364RFG5"/>
<dbReference type="RefSeq" id="WP_112305230.1">
    <property type="nucleotide sequence ID" value="NZ_QMDV01000002.1"/>
</dbReference>
<keyword evidence="1" id="KW-0732">Signal</keyword>
<accession>A0A364RFG5</accession>
<dbReference type="Proteomes" id="UP000251692">
    <property type="component" value="Unassembled WGS sequence"/>
</dbReference>
<reference evidence="2 3" key="2">
    <citation type="submission" date="2018-07" db="EMBL/GenBank/DDBJ databases">
        <title>Pontibacter sp. 2b14 genomic sequence and assembly.</title>
        <authorList>
            <person name="Du Z.-J."/>
        </authorList>
    </citation>
    <scope>NUCLEOTIDE SEQUENCE [LARGE SCALE GENOMIC DNA]</scope>
    <source>
        <strain evidence="2 3">2b14</strain>
    </source>
</reference>
<sequence length="195" mass="21993">MRPAILCLLLFFFTLREGAKAQGLPIEQPEIRRHEVSLGYGVLGTPQLVSGLGDVFTFFIFSQNTERHTTGPAIFGYHYRLSQKVSLGFSASYTQLKSRYRDTGENAGQVDYYTFLPRFSYYWARNPAVEVYSGIGLGASYLNRNSNYEPDEPNEFVFTTQLTAMGIRAGRKTGFFMELGLGMNGLLNAGMDRRF</sequence>
<proteinExistence type="predicted"/>
<organism evidence="2 3">
    <name type="scientific">Pontibacter arcticus</name>
    <dbReference type="NCBI Taxonomy" id="2080288"/>
    <lineage>
        <taxon>Bacteria</taxon>
        <taxon>Pseudomonadati</taxon>
        <taxon>Bacteroidota</taxon>
        <taxon>Cytophagia</taxon>
        <taxon>Cytophagales</taxon>
        <taxon>Hymenobacteraceae</taxon>
        <taxon>Pontibacter</taxon>
    </lineage>
</organism>
<feature type="signal peptide" evidence="1">
    <location>
        <begin position="1"/>
        <end position="21"/>
    </location>
</feature>
<comment type="caution">
    <text evidence="2">The sequence shown here is derived from an EMBL/GenBank/DDBJ whole genome shotgun (WGS) entry which is preliminary data.</text>
</comment>
<evidence type="ECO:0000313" key="3">
    <source>
        <dbReference type="Proteomes" id="UP000251692"/>
    </source>
</evidence>
<dbReference type="SUPFAM" id="SSF56925">
    <property type="entry name" value="OMPA-like"/>
    <property type="match status" value="1"/>
</dbReference>
<dbReference type="InterPro" id="IPR011250">
    <property type="entry name" value="OMP/PagP_B-barrel"/>
</dbReference>
<name>A0A364RFG5_9BACT</name>
<feature type="chain" id="PRO_5016693554" description="Outer membrane protein beta-barrel domain-containing protein" evidence="1">
    <location>
        <begin position="22"/>
        <end position="195"/>
    </location>
</feature>